<name>A0ABU9GPX1_9GAMM</name>
<keyword evidence="1 5" id="KW-1003">Cell membrane</keyword>
<evidence type="ECO:0000256" key="4">
    <source>
        <dbReference type="ARBA" id="ARBA00023136"/>
    </source>
</evidence>
<dbReference type="PANTHER" id="PTHR36917">
    <property type="entry name" value="INTRACELLULAR SEPTATION PROTEIN A-RELATED"/>
    <property type="match status" value="1"/>
</dbReference>
<comment type="caution">
    <text evidence="6">The sequence shown here is derived from an EMBL/GenBank/DDBJ whole genome shotgun (WGS) entry which is preliminary data.</text>
</comment>
<accession>A0ABU9GPX1</accession>
<keyword evidence="3 5" id="KW-1133">Transmembrane helix</keyword>
<dbReference type="PANTHER" id="PTHR36917:SF1">
    <property type="entry name" value="INNER MEMBRANE-SPANNING PROTEIN YCIB"/>
    <property type="match status" value="1"/>
</dbReference>
<protein>
    <recommendedName>
        <fullName evidence="5">Inner membrane-spanning protein YciB</fullName>
    </recommendedName>
</protein>
<dbReference type="NCBIfam" id="NF001324">
    <property type="entry name" value="PRK00259.1-2"/>
    <property type="match status" value="1"/>
</dbReference>
<dbReference type="InterPro" id="IPR006008">
    <property type="entry name" value="YciB"/>
</dbReference>
<keyword evidence="4 5" id="KW-0472">Membrane</keyword>
<dbReference type="Pfam" id="PF04279">
    <property type="entry name" value="IspA"/>
    <property type="match status" value="1"/>
</dbReference>
<evidence type="ECO:0000256" key="5">
    <source>
        <dbReference type="HAMAP-Rule" id="MF_00189"/>
    </source>
</evidence>
<evidence type="ECO:0000313" key="7">
    <source>
        <dbReference type="Proteomes" id="UP001369082"/>
    </source>
</evidence>
<keyword evidence="2 5" id="KW-0812">Transmembrane</keyword>
<dbReference type="EMBL" id="JBAKAZ010000019">
    <property type="protein sequence ID" value="MEL0629325.1"/>
    <property type="molecule type" value="Genomic_DNA"/>
</dbReference>
<comment type="function">
    <text evidence="5">Plays a role in cell envelope biogenesis, maintenance of cell envelope integrity and membrane homeostasis.</text>
</comment>
<keyword evidence="5" id="KW-0997">Cell inner membrane</keyword>
<keyword evidence="7" id="KW-1185">Reference proteome</keyword>
<evidence type="ECO:0000313" key="6">
    <source>
        <dbReference type="EMBL" id="MEL0629325.1"/>
    </source>
</evidence>
<evidence type="ECO:0000256" key="2">
    <source>
        <dbReference type="ARBA" id="ARBA00022692"/>
    </source>
</evidence>
<feature type="transmembrane region" description="Helical" evidence="5">
    <location>
        <begin position="50"/>
        <end position="68"/>
    </location>
</feature>
<evidence type="ECO:0000256" key="3">
    <source>
        <dbReference type="ARBA" id="ARBA00022989"/>
    </source>
</evidence>
<feature type="transmembrane region" description="Helical" evidence="5">
    <location>
        <begin position="117"/>
        <end position="139"/>
    </location>
</feature>
<sequence length="190" mass="21925">MKQFFEFIPLIIFFIVYKMVDIYAATGSLIITTGLLLAYNYFKHGKVEKMHVITFLMVLVFGSLTLVLHNDVFIKWKVTAVYVLFAIALLASQFIFKKPIIKQMLGKEITLPDSVWNSLNIAWALFFIVLGLLNVYVAFYMAQEIWVNFKVFGLLGATIVFTLFSGIYIYKYLPKDDDKVTVEENKKSDK</sequence>
<comment type="subcellular location">
    <subcellularLocation>
        <location evidence="5">Cell inner membrane</location>
        <topology evidence="5">Multi-pass membrane protein</topology>
    </subcellularLocation>
</comment>
<organism evidence="6 7">
    <name type="scientific">Psychromonas aquatilis</name>
    <dbReference type="NCBI Taxonomy" id="2005072"/>
    <lineage>
        <taxon>Bacteria</taxon>
        <taxon>Pseudomonadati</taxon>
        <taxon>Pseudomonadota</taxon>
        <taxon>Gammaproteobacteria</taxon>
        <taxon>Alteromonadales</taxon>
        <taxon>Psychromonadaceae</taxon>
        <taxon>Psychromonas</taxon>
    </lineage>
</organism>
<dbReference type="HAMAP" id="MF_00189">
    <property type="entry name" value="YciB"/>
    <property type="match status" value="1"/>
</dbReference>
<comment type="similarity">
    <text evidence="5">Belongs to the YciB family.</text>
</comment>
<reference evidence="6 7" key="1">
    <citation type="submission" date="2024-02" db="EMBL/GenBank/DDBJ databases">
        <title>Bacteria isolated from the canopy kelp, Nereocystis luetkeana.</title>
        <authorList>
            <person name="Pfister C.A."/>
            <person name="Younker I.T."/>
            <person name="Light S.H."/>
        </authorList>
    </citation>
    <scope>NUCLEOTIDE SEQUENCE [LARGE SCALE GENOMIC DNA]</scope>
    <source>
        <strain evidence="6 7">TI.1.05</strain>
    </source>
</reference>
<dbReference type="RefSeq" id="WP_341597334.1">
    <property type="nucleotide sequence ID" value="NZ_JBAKAZ010000019.1"/>
</dbReference>
<dbReference type="Proteomes" id="UP001369082">
    <property type="component" value="Unassembled WGS sequence"/>
</dbReference>
<dbReference type="NCBIfam" id="TIGR00997">
    <property type="entry name" value="ispZ"/>
    <property type="match status" value="1"/>
</dbReference>
<proteinExistence type="inferred from homology"/>
<feature type="transmembrane region" description="Helical" evidence="5">
    <location>
        <begin position="74"/>
        <end position="96"/>
    </location>
</feature>
<evidence type="ECO:0000256" key="1">
    <source>
        <dbReference type="ARBA" id="ARBA00022475"/>
    </source>
</evidence>
<gene>
    <name evidence="5" type="primary">yciB</name>
    <name evidence="6" type="ORF">V6256_06865</name>
</gene>
<dbReference type="NCBIfam" id="NF001325">
    <property type="entry name" value="PRK00259.1-3"/>
    <property type="match status" value="1"/>
</dbReference>
<feature type="transmembrane region" description="Helical" evidence="5">
    <location>
        <begin position="151"/>
        <end position="170"/>
    </location>
</feature>
<feature type="transmembrane region" description="Helical" evidence="5">
    <location>
        <begin position="12"/>
        <end position="38"/>
    </location>
</feature>